<dbReference type="PANTHER" id="PTHR43570:SF16">
    <property type="entry name" value="ALDEHYDE DEHYDROGENASE TYPE III, ISOFORM Q"/>
    <property type="match status" value="1"/>
</dbReference>
<evidence type="ECO:0000256" key="2">
    <source>
        <dbReference type="ARBA" id="ARBA00023002"/>
    </source>
</evidence>
<feature type="domain" description="Aldehyde dehydrogenase" evidence="5">
    <location>
        <begin position="2"/>
        <end position="114"/>
    </location>
</feature>
<dbReference type="Gene3D" id="3.40.605.10">
    <property type="entry name" value="Aldehyde Dehydrogenase, Chain A, domain 1"/>
    <property type="match status" value="2"/>
</dbReference>
<feature type="active site" evidence="3">
    <location>
        <position position="14"/>
    </location>
</feature>
<dbReference type="Gene3D" id="3.40.309.10">
    <property type="entry name" value="Aldehyde Dehydrogenase, Chain A, domain 2"/>
    <property type="match status" value="2"/>
</dbReference>
<evidence type="ECO:0000259" key="5">
    <source>
        <dbReference type="Pfam" id="PF00171"/>
    </source>
</evidence>
<dbReference type="InterPro" id="IPR015590">
    <property type="entry name" value="Aldehyde_DH_dom"/>
</dbReference>
<dbReference type="SUPFAM" id="SSF53720">
    <property type="entry name" value="ALDH-like"/>
    <property type="match status" value="1"/>
</dbReference>
<dbReference type="PANTHER" id="PTHR43570">
    <property type="entry name" value="ALDEHYDE DEHYDROGENASE"/>
    <property type="match status" value="1"/>
</dbReference>
<comment type="similarity">
    <text evidence="1 4">Belongs to the aldehyde dehydrogenase family.</text>
</comment>
<dbReference type="InterPro" id="IPR029510">
    <property type="entry name" value="Ald_DH_CS_GLU"/>
</dbReference>
<evidence type="ECO:0000256" key="4">
    <source>
        <dbReference type="RuleBase" id="RU003345"/>
    </source>
</evidence>
<dbReference type="PROSITE" id="PS00687">
    <property type="entry name" value="ALDEHYDE_DEHYDR_GLU"/>
    <property type="match status" value="1"/>
</dbReference>
<proteinExistence type="inferred from homology"/>
<comment type="caution">
    <text evidence="6">The sequence shown here is derived from an EMBL/GenBank/DDBJ whole genome shotgun (WGS) entry which is preliminary data.</text>
</comment>
<dbReference type="Pfam" id="PF00171">
    <property type="entry name" value="Aldedh"/>
    <property type="match status" value="2"/>
</dbReference>
<protein>
    <submittedName>
        <fullName evidence="6">Aldehyde dehydrogenase family 3 member A2</fullName>
    </submittedName>
</protein>
<sequence>MRCAAEHLTPCTLELGGKSPVLVADDANIEVAARRIMWGKCINAGQSCIAPDYVLCTEAIRDQLIETCKATLTEFYGEDVKGSKDFGRIIHSCHFQRLKTMLDGVKDKVVSGGEAERSRLALYVFTEDNSLLQRVLHSISAGGVVHNDVLQQYSVSSLPFGGVGHSGFGAYHGKASFDTFSHYKPVLCTPAASYLENVNSIRCPPYSESKIKEVNKLQLPPEGLGGGTSRALRITSLVLQGMAGRRQS</sequence>
<feature type="domain" description="Aldehyde dehydrogenase" evidence="5">
    <location>
        <begin position="120"/>
        <end position="185"/>
    </location>
</feature>
<dbReference type="GO" id="GO:0004029">
    <property type="term" value="F:aldehyde dehydrogenase (NAD+) activity"/>
    <property type="evidence" value="ECO:0007669"/>
    <property type="project" value="TreeGrafter"/>
</dbReference>
<gene>
    <name evidence="6" type="ORF">GBAR_LOCUS339</name>
</gene>
<dbReference type="InterPro" id="IPR012394">
    <property type="entry name" value="Aldehyde_DH_NAD(P)"/>
</dbReference>
<dbReference type="Proteomes" id="UP001174909">
    <property type="component" value="Unassembled WGS sequence"/>
</dbReference>
<dbReference type="InterPro" id="IPR016163">
    <property type="entry name" value="Ald_DH_C"/>
</dbReference>
<dbReference type="GO" id="GO:0006081">
    <property type="term" value="P:aldehyde metabolic process"/>
    <property type="evidence" value="ECO:0007669"/>
    <property type="project" value="InterPro"/>
</dbReference>
<dbReference type="InterPro" id="IPR016161">
    <property type="entry name" value="Ald_DH/histidinol_DH"/>
</dbReference>
<keyword evidence="7" id="KW-1185">Reference proteome</keyword>
<dbReference type="AlphaFoldDB" id="A0AA35VS22"/>
<evidence type="ECO:0000256" key="1">
    <source>
        <dbReference type="ARBA" id="ARBA00009986"/>
    </source>
</evidence>
<organism evidence="6 7">
    <name type="scientific">Geodia barretti</name>
    <name type="common">Barrett's horny sponge</name>
    <dbReference type="NCBI Taxonomy" id="519541"/>
    <lineage>
        <taxon>Eukaryota</taxon>
        <taxon>Metazoa</taxon>
        <taxon>Porifera</taxon>
        <taxon>Demospongiae</taxon>
        <taxon>Heteroscleromorpha</taxon>
        <taxon>Tetractinellida</taxon>
        <taxon>Astrophorina</taxon>
        <taxon>Geodiidae</taxon>
        <taxon>Geodia</taxon>
    </lineage>
</organism>
<dbReference type="EMBL" id="CASHTH010000038">
    <property type="protein sequence ID" value="CAI7989817.1"/>
    <property type="molecule type" value="Genomic_DNA"/>
</dbReference>
<evidence type="ECO:0000313" key="6">
    <source>
        <dbReference type="EMBL" id="CAI7989817.1"/>
    </source>
</evidence>
<evidence type="ECO:0000256" key="3">
    <source>
        <dbReference type="PROSITE-ProRule" id="PRU10007"/>
    </source>
</evidence>
<name>A0AA35VS22_GEOBA</name>
<accession>A0AA35VS22</accession>
<reference evidence="6" key="1">
    <citation type="submission" date="2023-03" db="EMBL/GenBank/DDBJ databases">
        <authorList>
            <person name="Steffen K."/>
            <person name="Cardenas P."/>
        </authorList>
    </citation>
    <scope>NUCLEOTIDE SEQUENCE</scope>
</reference>
<evidence type="ECO:0000313" key="7">
    <source>
        <dbReference type="Proteomes" id="UP001174909"/>
    </source>
</evidence>
<dbReference type="GO" id="GO:0005737">
    <property type="term" value="C:cytoplasm"/>
    <property type="evidence" value="ECO:0007669"/>
    <property type="project" value="TreeGrafter"/>
</dbReference>
<dbReference type="InterPro" id="IPR016162">
    <property type="entry name" value="Ald_DH_N"/>
</dbReference>
<keyword evidence="2 4" id="KW-0560">Oxidoreductase</keyword>